<keyword evidence="2" id="KW-1185">Reference proteome</keyword>
<comment type="caution">
    <text evidence="1">The sequence shown here is derived from an EMBL/GenBank/DDBJ whole genome shotgun (WGS) entry which is preliminary data.</text>
</comment>
<proteinExistence type="predicted"/>
<evidence type="ECO:0000313" key="2">
    <source>
        <dbReference type="Proteomes" id="UP000724584"/>
    </source>
</evidence>
<protein>
    <submittedName>
        <fullName evidence="1">Uncharacterized protein</fullName>
    </submittedName>
</protein>
<dbReference type="EMBL" id="JAGIZQ010000004">
    <property type="protein sequence ID" value="KAH6632334.1"/>
    <property type="molecule type" value="Genomic_DNA"/>
</dbReference>
<reference evidence="1 2" key="1">
    <citation type="journal article" date="2021" name="Nat. Commun.">
        <title>Genetic determinants of endophytism in the Arabidopsis root mycobiome.</title>
        <authorList>
            <person name="Mesny F."/>
            <person name="Miyauchi S."/>
            <person name="Thiergart T."/>
            <person name="Pickel B."/>
            <person name="Atanasova L."/>
            <person name="Karlsson M."/>
            <person name="Huettel B."/>
            <person name="Barry K.W."/>
            <person name="Haridas S."/>
            <person name="Chen C."/>
            <person name="Bauer D."/>
            <person name="Andreopoulos W."/>
            <person name="Pangilinan J."/>
            <person name="LaButti K."/>
            <person name="Riley R."/>
            <person name="Lipzen A."/>
            <person name="Clum A."/>
            <person name="Drula E."/>
            <person name="Henrissat B."/>
            <person name="Kohler A."/>
            <person name="Grigoriev I.V."/>
            <person name="Martin F.M."/>
            <person name="Hacquard S."/>
        </authorList>
    </citation>
    <scope>NUCLEOTIDE SEQUENCE [LARGE SCALE GENOMIC DNA]</scope>
    <source>
        <strain evidence="1 2">MPI-SDFR-AT-0079</strain>
    </source>
</reference>
<dbReference type="Proteomes" id="UP000724584">
    <property type="component" value="Unassembled WGS sequence"/>
</dbReference>
<accession>A0ACB7PCQ9</accession>
<evidence type="ECO:0000313" key="1">
    <source>
        <dbReference type="EMBL" id="KAH6632334.1"/>
    </source>
</evidence>
<organism evidence="1 2">
    <name type="scientific">Chaetomium tenue</name>
    <dbReference type="NCBI Taxonomy" id="1854479"/>
    <lineage>
        <taxon>Eukaryota</taxon>
        <taxon>Fungi</taxon>
        <taxon>Dikarya</taxon>
        <taxon>Ascomycota</taxon>
        <taxon>Pezizomycotina</taxon>
        <taxon>Sordariomycetes</taxon>
        <taxon>Sordariomycetidae</taxon>
        <taxon>Sordariales</taxon>
        <taxon>Chaetomiaceae</taxon>
        <taxon>Chaetomium</taxon>
    </lineage>
</organism>
<gene>
    <name evidence="1" type="ORF">F5144DRAFT_491391</name>
</gene>
<sequence length="57" mass="6528">MGHKSRKTVLYITSFFVPPLAVYLRRGAHRKHFGLSVLLTLLGWIPGVLYAMYHVSK</sequence>
<name>A0ACB7PCQ9_9PEZI</name>